<evidence type="ECO:0000256" key="2">
    <source>
        <dbReference type="ARBA" id="ARBA00005982"/>
    </source>
</evidence>
<feature type="transmembrane region" description="Helical" evidence="7">
    <location>
        <begin position="227"/>
        <end position="247"/>
    </location>
</feature>
<evidence type="ECO:0000313" key="8">
    <source>
        <dbReference type="EMBL" id="PWA61066.1"/>
    </source>
</evidence>
<dbReference type="GO" id="GO:0016020">
    <property type="term" value="C:membrane"/>
    <property type="evidence" value="ECO:0007669"/>
    <property type="project" value="UniProtKB-SubCell"/>
</dbReference>
<gene>
    <name evidence="8" type="ORF">CTI12_AA376610</name>
</gene>
<evidence type="ECO:0000256" key="6">
    <source>
        <dbReference type="ARBA" id="ARBA00044504"/>
    </source>
</evidence>
<evidence type="ECO:0000256" key="4">
    <source>
        <dbReference type="ARBA" id="ARBA00022989"/>
    </source>
</evidence>
<feature type="transmembrane region" description="Helical" evidence="7">
    <location>
        <begin position="388"/>
        <end position="409"/>
    </location>
</feature>
<dbReference type="AlphaFoldDB" id="A0A2U1MIL7"/>
<organism evidence="8 9">
    <name type="scientific">Artemisia annua</name>
    <name type="common">Sweet wormwood</name>
    <dbReference type="NCBI Taxonomy" id="35608"/>
    <lineage>
        <taxon>Eukaryota</taxon>
        <taxon>Viridiplantae</taxon>
        <taxon>Streptophyta</taxon>
        <taxon>Embryophyta</taxon>
        <taxon>Tracheophyta</taxon>
        <taxon>Spermatophyta</taxon>
        <taxon>Magnoliopsida</taxon>
        <taxon>eudicotyledons</taxon>
        <taxon>Gunneridae</taxon>
        <taxon>Pentapetalae</taxon>
        <taxon>asterids</taxon>
        <taxon>campanulids</taxon>
        <taxon>Asterales</taxon>
        <taxon>Asteraceae</taxon>
        <taxon>Asteroideae</taxon>
        <taxon>Anthemideae</taxon>
        <taxon>Artemisiinae</taxon>
        <taxon>Artemisia</taxon>
    </lineage>
</organism>
<reference evidence="8 9" key="1">
    <citation type="journal article" date="2018" name="Mol. Plant">
        <title>The genome of Artemisia annua provides insight into the evolution of Asteraceae family and artemisinin biosynthesis.</title>
        <authorList>
            <person name="Shen Q."/>
            <person name="Zhang L."/>
            <person name="Liao Z."/>
            <person name="Wang S."/>
            <person name="Yan T."/>
            <person name="Shi P."/>
            <person name="Liu M."/>
            <person name="Fu X."/>
            <person name="Pan Q."/>
            <person name="Wang Y."/>
            <person name="Lv Z."/>
            <person name="Lu X."/>
            <person name="Zhang F."/>
            <person name="Jiang W."/>
            <person name="Ma Y."/>
            <person name="Chen M."/>
            <person name="Hao X."/>
            <person name="Li L."/>
            <person name="Tang Y."/>
            <person name="Lv G."/>
            <person name="Zhou Y."/>
            <person name="Sun X."/>
            <person name="Brodelius P.E."/>
            <person name="Rose J.K.C."/>
            <person name="Tang K."/>
        </authorList>
    </citation>
    <scope>NUCLEOTIDE SEQUENCE [LARGE SCALE GENOMIC DNA]</scope>
    <source>
        <strain evidence="9">cv. Huhao1</strain>
        <tissue evidence="8">Leaf</tissue>
    </source>
</reference>
<evidence type="ECO:0000256" key="7">
    <source>
        <dbReference type="SAM" id="Phobius"/>
    </source>
</evidence>
<dbReference type="Gene3D" id="1.20.1250.20">
    <property type="entry name" value="MFS general substrate transporter like domains"/>
    <property type="match status" value="2"/>
</dbReference>
<feature type="transmembrane region" description="Helical" evidence="7">
    <location>
        <begin position="192"/>
        <end position="215"/>
    </location>
</feature>
<evidence type="ECO:0000313" key="9">
    <source>
        <dbReference type="Proteomes" id="UP000245207"/>
    </source>
</evidence>
<feature type="transmembrane region" description="Helical" evidence="7">
    <location>
        <begin position="68"/>
        <end position="89"/>
    </location>
</feature>
<feature type="transmembrane region" description="Helical" evidence="7">
    <location>
        <begin position="16"/>
        <end position="36"/>
    </location>
</feature>
<keyword evidence="5 7" id="KW-0472">Membrane</keyword>
<dbReference type="Pfam" id="PF00854">
    <property type="entry name" value="PTR2"/>
    <property type="match status" value="1"/>
</dbReference>
<dbReference type="PANTHER" id="PTHR11654">
    <property type="entry name" value="OLIGOPEPTIDE TRANSPORTER-RELATED"/>
    <property type="match status" value="1"/>
</dbReference>
<feature type="transmembrane region" description="Helical" evidence="7">
    <location>
        <begin position="268"/>
        <end position="288"/>
    </location>
</feature>
<evidence type="ECO:0000256" key="3">
    <source>
        <dbReference type="ARBA" id="ARBA00022692"/>
    </source>
</evidence>
<comment type="similarity">
    <text evidence="2">Belongs to the major facilitator superfamily. Proton-dependent oligopeptide transporter (POT/PTR) (TC 2.A.17) family.</text>
</comment>
<dbReference type="OrthoDB" id="8904098at2759"/>
<feature type="transmembrane region" description="Helical" evidence="7">
    <location>
        <begin position="348"/>
        <end position="368"/>
    </location>
</feature>
<feature type="transmembrane region" description="Helical" evidence="7">
    <location>
        <begin position="308"/>
        <end position="327"/>
    </location>
</feature>
<dbReference type="SUPFAM" id="SSF103473">
    <property type="entry name" value="MFS general substrate transporter"/>
    <property type="match status" value="1"/>
</dbReference>
<protein>
    <submittedName>
        <fullName evidence="8">Major facilitator superfamily domain, general substrate transporter</fullName>
    </submittedName>
</protein>
<proteinExistence type="inferred from homology"/>
<name>A0A2U1MIL7_ARTAN</name>
<accession>A0A2U1MIL7</accession>
<keyword evidence="4 7" id="KW-1133">Transmembrane helix</keyword>
<dbReference type="GO" id="GO:0022857">
    <property type="term" value="F:transmembrane transporter activity"/>
    <property type="evidence" value="ECO:0007669"/>
    <property type="project" value="InterPro"/>
</dbReference>
<dbReference type="Proteomes" id="UP000245207">
    <property type="component" value="Unassembled WGS sequence"/>
</dbReference>
<keyword evidence="9" id="KW-1185">Reference proteome</keyword>
<dbReference type="EMBL" id="PKPP01005193">
    <property type="protein sequence ID" value="PWA61066.1"/>
    <property type="molecule type" value="Genomic_DNA"/>
</dbReference>
<comment type="subcellular location">
    <subcellularLocation>
        <location evidence="1">Membrane</location>
        <topology evidence="1">Multi-pass membrane protein</topology>
    </subcellularLocation>
</comment>
<keyword evidence="3 7" id="KW-0812">Transmembrane</keyword>
<evidence type="ECO:0000256" key="1">
    <source>
        <dbReference type="ARBA" id="ARBA00004141"/>
    </source>
</evidence>
<sequence>MASVPQQSGAPTKGGWITFPFIITTMAGLTLSAGGWTNNLVVYLINEFNIKSIDATQITNIFKGCMNLFPILGAIFADSYFGLVVFVFGKRYYRLLKPQGSPFTELARVAVAAFRKRKVLFSLNTEDYCQGPHDGETKFVRSTPTNSFRFLNHAALVTQGDTSPDGSIKKPWNLCTLQQVEDLKTIIRIIPLWTAGIFLFTPIAIQTSLIVLQALAMDRHLGPHFQIPAGSMLVFVMLSTSIFLTLIDRVLIPMFQKLTGTHPTPLQRIGIGHVLVILSMAISALVELKRLSIAQAHDLDGNLVVPMSAFWIAPQLVILGVAEAFYLPGQVSLYYQEFPKALKSTSSALVSMLVGIAFYLGTVVVDLISKITGWLPDGINDGRMDNMYWVLTVIVLINFGYYLVCSSLYKYQNVEKDVPSSDPC</sequence>
<dbReference type="InterPro" id="IPR036259">
    <property type="entry name" value="MFS_trans_sf"/>
</dbReference>
<dbReference type="InterPro" id="IPR000109">
    <property type="entry name" value="POT_fam"/>
</dbReference>
<comment type="similarity">
    <text evidence="6">Belongs to the major facilitator superfamily. Phosphate:H(+) symporter (TC 2.A.1.9) family.</text>
</comment>
<evidence type="ECO:0000256" key="5">
    <source>
        <dbReference type="ARBA" id="ARBA00023136"/>
    </source>
</evidence>
<comment type="caution">
    <text evidence="8">The sequence shown here is derived from an EMBL/GenBank/DDBJ whole genome shotgun (WGS) entry which is preliminary data.</text>
</comment>